<gene>
    <name evidence="1" type="ORF">NCTC10717_00607</name>
</gene>
<organism evidence="1 2">
    <name type="scientific">Suttonella indologenes</name>
    <dbReference type="NCBI Taxonomy" id="13276"/>
    <lineage>
        <taxon>Bacteria</taxon>
        <taxon>Pseudomonadati</taxon>
        <taxon>Pseudomonadota</taxon>
        <taxon>Gammaproteobacteria</taxon>
        <taxon>Cardiobacteriales</taxon>
        <taxon>Cardiobacteriaceae</taxon>
        <taxon>Suttonella</taxon>
    </lineage>
</organism>
<evidence type="ECO:0000313" key="1">
    <source>
        <dbReference type="EMBL" id="SUO92543.1"/>
    </source>
</evidence>
<sequence length="186" mass="20643">MGFRDAHFVRRSAWHNLMLTLRDYSIVKELKKYYGVGAPCRTLLYCLRLAALYYFFGERDILGAKKFEKPYSVRLLARSKALNTKNAFSVAQNRSKKTADKIISNDTNAGNAVSVLAAKSVLTLKSCGHFIVAANKACKSSSNVFPAAVKPLLDISNKPNLESLNNGIFHQSISSWILPTLDVNLV</sequence>
<name>A0A380MKP3_9GAMM</name>
<evidence type="ECO:0000313" key="2">
    <source>
        <dbReference type="Proteomes" id="UP000254575"/>
    </source>
</evidence>
<keyword evidence="2" id="KW-1185">Reference proteome</keyword>
<dbReference type="Proteomes" id="UP000254575">
    <property type="component" value="Unassembled WGS sequence"/>
</dbReference>
<protein>
    <submittedName>
        <fullName evidence="1">Uncharacterized protein</fullName>
    </submittedName>
</protein>
<accession>A0A380MKP3</accession>
<dbReference type="AlphaFoldDB" id="A0A380MKP3"/>
<reference evidence="1 2" key="1">
    <citation type="submission" date="2018-06" db="EMBL/GenBank/DDBJ databases">
        <authorList>
            <consortium name="Pathogen Informatics"/>
            <person name="Doyle S."/>
        </authorList>
    </citation>
    <scope>NUCLEOTIDE SEQUENCE [LARGE SCALE GENOMIC DNA]</scope>
    <source>
        <strain evidence="1 2">NCTC10717</strain>
    </source>
</reference>
<proteinExistence type="predicted"/>
<dbReference type="EMBL" id="UHIA01000003">
    <property type="protein sequence ID" value="SUO92543.1"/>
    <property type="molecule type" value="Genomic_DNA"/>
</dbReference>